<dbReference type="Pfam" id="PF18884">
    <property type="entry name" value="TSP3_bac"/>
    <property type="match status" value="2"/>
</dbReference>
<organism evidence="6 7">
    <name type="scientific">Candidatus Magasanikbacteria bacterium GW2011_GWC2_41_17</name>
    <dbReference type="NCBI Taxonomy" id="1619048"/>
    <lineage>
        <taxon>Bacteria</taxon>
        <taxon>Candidatus Magasanikiibacteriota</taxon>
    </lineage>
</organism>
<dbReference type="PANTHER" id="PTHR37467:SF1">
    <property type="entry name" value="EXPORTED CALCIUM-BINDING GLYCOPROTEIN"/>
    <property type="match status" value="1"/>
</dbReference>
<accession>A0A0G0YEV1</accession>
<evidence type="ECO:0000313" key="6">
    <source>
        <dbReference type="EMBL" id="KKR98867.1"/>
    </source>
</evidence>
<keyword evidence="4" id="KW-0106">Calcium</keyword>
<reference evidence="6 7" key="1">
    <citation type="journal article" date="2015" name="Nature">
        <title>rRNA introns, odd ribosomes, and small enigmatic genomes across a large radiation of phyla.</title>
        <authorList>
            <person name="Brown C.T."/>
            <person name="Hug L.A."/>
            <person name="Thomas B.C."/>
            <person name="Sharon I."/>
            <person name="Castelle C.J."/>
            <person name="Singh A."/>
            <person name="Wilkins M.J."/>
            <person name="Williams K.H."/>
            <person name="Banfield J.F."/>
        </authorList>
    </citation>
    <scope>NUCLEOTIDE SEQUENCE [LARGE SCALE GENOMIC DNA]</scope>
</reference>
<keyword evidence="2" id="KW-0964">Secreted</keyword>
<keyword evidence="5" id="KW-1133">Transmembrane helix</keyword>
<evidence type="ECO:0000256" key="1">
    <source>
        <dbReference type="ARBA" id="ARBA00004613"/>
    </source>
</evidence>
<keyword evidence="3" id="KW-0732">Signal</keyword>
<dbReference type="EMBL" id="LCAV01000014">
    <property type="protein sequence ID" value="KKR98867.1"/>
    <property type="molecule type" value="Genomic_DNA"/>
</dbReference>
<name>A0A0G0YEV1_9BACT</name>
<dbReference type="Proteomes" id="UP000034108">
    <property type="component" value="Unassembled WGS sequence"/>
</dbReference>
<evidence type="ECO:0000256" key="2">
    <source>
        <dbReference type="ARBA" id="ARBA00022525"/>
    </source>
</evidence>
<protein>
    <submittedName>
        <fullName evidence="6">Putative calcium-binding protein</fullName>
    </submittedName>
</protein>
<proteinExistence type="predicted"/>
<dbReference type="InterPro" id="IPR053180">
    <property type="entry name" value="Ca-binding_acidic-repeat"/>
</dbReference>
<dbReference type="GO" id="GO:0005509">
    <property type="term" value="F:calcium ion binding"/>
    <property type="evidence" value="ECO:0007669"/>
    <property type="project" value="InterPro"/>
</dbReference>
<sequence length="268" mass="29153">MEYSIIYLMSDSFNLQPSSCLTKSEKLGFAGLIILAIVILYLGFSQMGNNIKGPFLARLAASLSKNNAEDVKELNAEEQMAILKTKDTDKDGLSDYDELNIYQTSPYIADTDSDGISDKMEIEKNTDPNCPTGKNCKSELANPTAGASTTTTLSLPFSSMPTADQLLLQSVFGNNPDPKTIRDFLSKQGVDQKTLDAFSDAELLQTFKEITSATTVPLTTAPAPPTQVDYNNLSAGQLRDLLAQQGVSTEALKKISDKDLLEMVKEIK</sequence>
<evidence type="ECO:0000313" key="7">
    <source>
        <dbReference type="Proteomes" id="UP000034108"/>
    </source>
</evidence>
<comment type="caution">
    <text evidence="6">The sequence shown here is derived from an EMBL/GenBank/DDBJ whole genome shotgun (WGS) entry which is preliminary data.</text>
</comment>
<dbReference type="InterPro" id="IPR059100">
    <property type="entry name" value="TSP3_bac"/>
</dbReference>
<feature type="transmembrane region" description="Helical" evidence="5">
    <location>
        <begin position="27"/>
        <end position="44"/>
    </location>
</feature>
<evidence type="ECO:0000256" key="5">
    <source>
        <dbReference type="SAM" id="Phobius"/>
    </source>
</evidence>
<keyword evidence="5" id="KW-0472">Membrane</keyword>
<comment type="subcellular location">
    <subcellularLocation>
        <location evidence="1">Secreted</location>
    </subcellularLocation>
</comment>
<gene>
    <name evidence="6" type="ORF">UU49_C0014G0018</name>
</gene>
<dbReference type="STRING" id="1619048.UU49_C0014G0018"/>
<dbReference type="InterPro" id="IPR028974">
    <property type="entry name" value="TSP_type-3_rpt"/>
</dbReference>
<evidence type="ECO:0000256" key="4">
    <source>
        <dbReference type="ARBA" id="ARBA00022837"/>
    </source>
</evidence>
<dbReference type="SUPFAM" id="SSF103647">
    <property type="entry name" value="TSP type-3 repeat"/>
    <property type="match status" value="1"/>
</dbReference>
<dbReference type="AlphaFoldDB" id="A0A0G0YEV1"/>
<evidence type="ECO:0000256" key="3">
    <source>
        <dbReference type="ARBA" id="ARBA00022729"/>
    </source>
</evidence>
<keyword evidence="5" id="KW-0812">Transmembrane</keyword>
<dbReference type="PANTHER" id="PTHR37467">
    <property type="entry name" value="EXPORTED CALCIUM-BINDING GLYCOPROTEIN-RELATED"/>
    <property type="match status" value="1"/>
</dbReference>